<evidence type="ECO:0000313" key="4">
    <source>
        <dbReference type="Proteomes" id="UP000249518"/>
    </source>
</evidence>
<dbReference type="AlphaFoldDB" id="A0A328WUU5"/>
<dbReference type="Pfam" id="PF02893">
    <property type="entry name" value="GRAM"/>
    <property type="match status" value="1"/>
</dbReference>
<gene>
    <name evidence="3" type="ORF">B0I10_104217</name>
</gene>
<dbReference type="Proteomes" id="UP000249518">
    <property type="component" value="Unassembled WGS sequence"/>
</dbReference>
<name>A0A328WUU5_9FLAO</name>
<feature type="transmembrane region" description="Helical" evidence="1">
    <location>
        <begin position="9"/>
        <end position="31"/>
    </location>
</feature>
<proteinExistence type="predicted"/>
<keyword evidence="1" id="KW-1133">Transmembrane helix</keyword>
<evidence type="ECO:0000259" key="2">
    <source>
        <dbReference type="Pfam" id="PF02893"/>
    </source>
</evidence>
<sequence length="174" mass="20015">MVKLSLKLMIVQTIILGFTYASIMALFGFIWGEKFNIWQFIFNATFFGLFMGILFPVMTKIATDRVLKKTIIELNNDEQLIFEGASTLKSKSLSAGGKLILTTKRLAFKPHKLNSKKTFVEIPLKEITKVKQHNTLGFIYNSLIIQKADEELKFYVSENERDVWTTKINDSIKH</sequence>
<keyword evidence="1" id="KW-0812">Transmembrane</keyword>
<keyword evidence="1" id="KW-0472">Membrane</keyword>
<accession>A0A328WUU5</accession>
<evidence type="ECO:0000256" key="1">
    <source>
        <dbReference type="SAM" id="Phobius"/>
    </source>
</evidence>
<dbReference type="OrthoDB" id="1376435at2"/>
<organism evidence="3 4">
    <name type="scientific">Flavobacterium lacus</name>
    <dbReference type="NCBI Taxonomy" id="1353778"/>
    <lineage>
        <taxon>Bacteria</taxon>
        <taxon>Pseudomonadati</taxon>
        <taxon>Bacteroidota</taxon>
        <taxon>Flavobacteriia</taxon>
        <taxon>Flavobacteriales</taxon>
        <taxon>Flavobacteriaceae</taxon>
        <taxon>Flavobacterium</taxon>
    </lineage>
</organism>
<feature type="transmembrane region" description="Helical" evidence="1">
    <location>
        <begin position="37"/>
        <end position="59"/>
    </location>
</feature>
<feature type="domain" description="GRAM" evidence="2">
    <location>
        <begin position="68"/>
        <end position="160"/>
    </location>
</feature>
<comment type="caution">
    <text evidence="3">The sequence shown here is derived from an EMBL/GenBank/DDBJ whole genome shotgun (WGS) entry which is preliminary data.</text>
</comment>
<keyword evidence="4" id="KW-1185">Reference proteome</keyword>
<dbReference type="EMBL" id="QLSV01000004">
    <property type="protein sequence ID" value="RAR49075.1"/>
    <property type="molecule type" value="Genomic_DNA"/>
</dbReference>
<dbReference type="Gene3D" id="2.30.29.30">
    <property type="entry name" value="Pleckstrin-homology domain (PH domain)/Phosphotyrosine-binding domain (PTB)"/>
    <property type="match status" value="1"/>
</dbReference>
<dbReference type="RefSeq" id="WP_112085527.1">
    <property type="nucleotide sequence ID" value="NZ_QLSV01000004.1"/>
</dbReference>
<dbReference type="InterPro" id="IPR011993">
    <property type="entry name" value="PH-like_dom_sf"/>
</dbReference>
<evidence type="ECO:0000313" key="3">
    <source>
        <dbReference type="EMBL" id="RAR49075.1"/>
    </source>
</evidence>
<reference evidence="3 4" key="1">
    <citation type="submission" date="2018-06" db="EMBL/GenBank/DDBJ databases">
        <title>Genomic Encyclopedia of Type Strains, Phase III (KMG-III): the genomes of soil and plant-associated and newly described type strains.</title>
        <authorList>
            <person name="Whitman W."/>
        </authorList>
    </citation>
    <scope>NUCLEOTIDE SEQUENCE [LARGE SCALE GENOMIC DNA]</scope>
    <source>
        <strain evidence="3 4">CGMCC 1.12504</strain>
    </source>
</reference>
<dbReference type="InterPro" id="IPR004182">
    <property type="entry name" value="GRAM"/>
</dbReference>
<protein>
    <submittedName>
        <fullName evidence="3">GRAM domain-containing protein</fullName>
    </submittedName>
</protein>